<accession>A0AAJ0X8I2</accession>
<keyword evidence="4" id="KW-1185">Reference proteome</keyword>
<dbReference type="InterPro" id="IPR029033">
    <property type="entry name" value="His_PPase_superfam"/>
</dbReference>
<dbReference type="GO" id="GO:0016791">
    <property type="term" value="F:phosphatase activity"/>
    <property type="evidence" value="ECO:0007669"/>
    <property type="project" value="TreeGrafter"/>
</dbReference>
<dbReference type="PANTHER" id="PTHR48100">
    <property type="entry name" value="BROAD-SPECIFICITY PHOSPHATASE YOR283W-RELATED"/>
    <property type="match status" value="1"/>
</dbReference>
<dbReference type="InterPro" id="IPR050275">
    <property type="entry name" value="PGM_Phosphatase"/>
</dbReference>
<feature type="site" description="Transition state stabilizer" evidence="1">
    <location>
        <position position="182"/>
    </location>
</feature>
<dbReference type="PANTHER" id="PTHR48100:SF1">
    <property type="entry name" value="HISTIDINE PHOSPHATASE FAMILY PROTEIN-RELATED"/>
    <property type="match status" value="1"/>
</dbReference>
<dbReference type="EMBL" id="NRSJ01000006">
    <property type="protein sequence ID" value="MBK1703926.1"/>
    <property type="molecule type" value="Genomic_DNA"/>
</dbReference>
<dbReference type="Proteomes" id="UP001296776">
    <property type="component" value="Unassembled WGS sequence"/>
</dbReference>
<organism evidence="3 4">
    <name type="scientific">Halochromatium glycolicum</name>
    <dbReference type="NCBI Taxonomy" id="85075"/>
    <lineage>
        <taxon>Bacteria</taxon>
        <taxon>Pseudomonadati</taxon>
        <taxon>Pseudomonadota</taxon>
        <taxon>Gammaproteobacteria</taxon>
        <taxon>Chromatiales</taxon>
        <taxon>Chromatiaceae</taxon>
        <taxon>Halochromatium</taxon>
    </lineage>
</organism>
<dbReference type="CDD" id="cd07067">
    <property type="entry name" value="HP_PGM_like"/>
    <property type="match status" value="1"/>
</dbReference>
<dbReference type="SMART" id="SM00855">
    <property type="entry name" value="PGAM"/>
    <property type="match status" value="1"/>
</dbReference>
<evidence type="ECO:0000256" key="2">
    <source>
        <dbReference type="SAM" id="MobiDB-lite"/>
    </source>
</evidence>
<reference evidence="3" key="2">
    <citation type="journal article" date="2020" name="Microorganisms">
        <title>Osmotic Adaptation and Compatible Solute Biosynthesis of Phototrophic Bacteria as Revealed from Genome Analyses.</title>
        <authorList>
            <person name="Imhoff J.F."/>
            <person name="Rahn T."/>
            <person name="Kunzel S."/>
            <person name="Keller A."/>
            <person name="Neulinger S.C."/>
        </authorList>
    </citation>
    <scope>NUCLEOTIDE SEQUENCE</scope>
    <source>
        <strain evidence="3">DSM 11080</strain>
    </source>
</reference>
<comment type="caution">
    <text evidence="3">The sequence shown here is derived from an EMBL/GenBank/DDBJ whole genome shotgun (WGS) entry which is preliminary data.</text>
</comment>
<evidence type="ECO:0000313" key="3">
    <source>
        <dbReference type="EMBL" id="MBK1703926.1"/>
    </source>
</evidence>
<feature type="region of interest" description="Disordered" evidence="2">
    <location>
        <begin position="44"/>
        <end position="86"/>
    </location>
</feature>
<reference evidence="3" key="1">
    <citation type="submission" date="2017-08" db="EMBL/GenBank/DDBJ databases">
        <authorList>
            <person name="Imhoff J.F."/>
            <person name="Rahn T."/>
            <person name="Kuenzel S."/>
            <person name="Neulinger S.C."/>
        </authorList>
    </citation>
    <scope>NUCLEOTIDE SEQUENCE</scope>
    <source>
        <strain evidence="3">DSM 11080</strain>
    </source>
</reference>
<evidence type="ECO:0000256" key="1">
    <source>
        <dbReference type="PIRSR" id="PIRSR613078-3"/>
    </source>
</evidence>
<dbReference type="RefSeq" id="WP_200345104.1">
    <property type="nucleotide sequence ID" value="NZ_NRSJ01000006.1"/>
</dbReference>
<evidence type="ECO:0000313" key="4">
    <source>
        <dbReference type="Proteomes" id="UP001296776"/>
    </source>
</evidence>
<evidence type="ECO:0008006" key="5">
    <source>
        <dbReference type="Google" id="ProtNLM"/>
    </source>
</evidence>
<dbReference type="InterPro" id="IPR013078">
    <property type="entry name" value="His_Pase_superF_clade-1"/>
</dbReference>
<name>A0AAJ0X8I2_9GAMM</name>
<gene>
    <name evidence="3" type="ORF">CKO40_05065</name>
</gene>
<feature type="compositionally biased region" description="Low complexity" evidence="2">
    <location>
        <begin position="50"/>
        <end position="66"/>
    </location>
</feature>
<dbReference type="Gene3D" id="3.40.50.1240">
    <property type="entry name" value="Phosphoglycerate mutase-like"/>
    <property type="match status" value="1"/>
</dbReference>
<sequence>MFAYWLIDLVRHGETEGGACFRGWQDDSLSAAGWQQLEQATAGAPIPPQSAAAPGHASGLSSGHGSRPTAVRSETPAETQPAAWDRILTSPARRCASFAQTLGRRLGIGVEPRDAFRERGFGAWEGKRADQLPADELARFWTEPSGYDPPDSEPFADFRHRVIGAWHELVDRREGHTLLITHGGVIRVILGEVLGLADDRLLLLEVPPACRTRLRVPIGEGRPSLISHGEPTAASSD</sequence>
<proteinExistence type="predicted"/>
<dbReference type="AlphaFoldDB" id="A0AAJ0X8I2"/>
<dbReference type="SUPFAM" id="SSF53254">
    <property type="entry name" value="Phosphoglycerate mutase-like"/>
    <property type="match status" value="1"/>
</dbReference>
<dbReference type="GO" id="GO:0005737">
    <property type="term" value="C:cytoplasm"/>
    <property type="evidence" value="ECO:0007669"/>
    <property type="project" value="TreeGrafter"/>
</dbReference>
<protein>
    <recommendedName>
        <fullName evidence="5">Alpha-ribazole phosphatase</fullName>
    </recommendedName>
</protein>
<dbReference type="Pfam" id="PF00300">
    <property type="entry name" value="His_Phos_1"/>
    <property type="match status" value="1"/>
</dbReference>